<organism evidence="1">
    <name type="scientific">Chrysotila carterae</name>
    <name type="common">Marine alga</name>
    <name type="synonym">Syracosphaera carterae</name>
    <dbReference type="NCBI Taxonomy" id="13221"/>
    <lineage>
        <taxon>Eukaryota</taxon>
        <taxon>Haptista</taxon>
        <taxon>Haptophyta</taxon>
        <taxon>Prymnesiophyceae</taxon>
        <taxon>Isochrysidales</taxon>
        <taxon>Isochrysidaceae</taxon>
        <taxon>Chrysotila</taxon>
    </lineage>
</organism>
<name>A0A7S4B9A1_CHRCT</name>
<proteinExistence type="predicted"/>
<protein>
    <submittedName>
        <fullName evidence="1">Uncharacterized protein</fullName>
    </submittedName>
</protein>
<accession>A0A7S4B9A1</accession>
<gene>
    <name evidence="1" type="ORF">PCAR00345_LOCUS11157</name>
</gene>
<dbReference type="AlphaFoldDB" id="A0A7S4B9A1"/>
<reference evidence="1" key="1">
    <citation type="submission" date="2021-01" db="EMBL/GenBank/DDBJ databases">
        <authorList>
            <person name="Corre E."/>
            <person name="Pelletier E."/>
            <person name="Niang G."/>
            <person name="Scheremetjew M."/>
            <person name="Finn R."/>
            <person name="Kale V."/>
            <person name="Holt S."/>
            <person name="Cochrane G."/>
            <person name="Meng A."/>
            <person name="Brown T."/>
            <person name="Cohen L."/>
        </authorList>
    </citation>
    <scope>NUCLEOTIDE SEQUENCE</scope>
    <source>
        <strain evidence="1">CCMP645</strain>
    </source>
</reference>
<evidence type="ECO:0000313" key="1">
    <source>
        <dbReference type="EMBL" id="CAE0758563.1"/>
    </source>
</evidence>
<sequence>MAGGGDKGADWSKGSVVAGTGSLDLIVKLQPRSGAAVRRAAEAARSNDDDDGDGHASLMAGCLDLLWDTAADCNAQTRRWISSGWPRESLLLFAAGWEFMNMNRVVELSAQDATSLGRAYSCACSNVGVFNQGTVHGDIRLRSVFFGISQTVSAPSISTSSVTVDGLLCLTTQYCKPIWSDAQAADFADSVCELMRLAACLAPTPAIHADVKMI</sequence>
<dbReference type="EMBL" id="HBIZ01017865">
    <property type="protein sequence ID" value="CAE0758563.1"/>
    <property type="molecule type" value="Transcribed_RNA"/>
</dbReference>